<accession>A0ABP7V633</accession>
<dbReference type="PROSITE" id="PS50851">
    <property type="entry name" value="CHEW"/>
    <property type="match status" value="1"/>
</dbReference>
<evidence type="ECO:0000313" key="3">
    <source>
        <dbReference type="Proteomes" id="UP001501734"/>
    </source>
</evidence>
<sequence length="161" mass="18175">MAKVESEFVKSIIFQLNNEEYAMPVDLVGSIERMLPITRVPGTPDFIKGVLNLRGVVTPLLDLRIRFGFEPKDYSDETRTIIIQHDNMDVGLIVDAAHDVIDIPKASIEPTPEAVGSVHIDYIDGVAKYDERLFILLNIDKILSKELLEQETTARKEKLVQ</sequence>
<dbReference type="SMART" id="SM00260">
    <property type="entry name" value="CheW"/>
    <property type="match status" value="1"/>
</dbReference>
<dbReference type="CDD" id="cd00732">
    <property type="entry name" value="CheW"/>
    <property type="match status" value="1"/>
</dbReference>
<dbReference type="EMBL" id="BAABDL010000017">
    <property type="protein sequence ID" value="GAA4059944.1"/>
    <property type="molecule type" value="Genomic_DNA"/>
</dbReference>
<reference evidence="3" key="1">
    <citation type="journal article" date="2019" name="Int. J. Syst. Evol. Microbiol.">
        <title>The Global Catalogue of Microorganisms (GCM) 10K type strain sequencing project: providing services to taxonomists for standard genome sequencing and annotation.</title>
        <authorList>
            <consortium name="The Broad Institute Genomics Platform"/>
            <consortium name="The Broad Institute Genome Sequencing Center for Infectious Disease"/>
            <person name="Wu L."/>
            <person name="Ma J."/>
        </authorList>
    </citation>
    <scope>NUCLEOTIDE SEQUENCE [LARGE SCALE GENOMIC DNA]</scope>
    <source>
        <strain evidence="3">JCM 17250</strain>
    </source>
</reference>
<dbReference type="InterPro" id="IPR002545">
    <property type="entry name" value="CheW-lke_dom"/>
</dbReference>
<organism evidence="2 3">
    <name type="scientific">Amphibacillus indicireducens</name>
    <dbReference type="NCBI Taxonomy" id="1076330"/>
    <lineage>
        <taxon>Bacteria</taxon>
        <taxon>Bacillati</taxon>
        <taxon>Bacillota</taxon>
        <taxon>Bacilli</taxon>
        <taxon>Bacillales</taxon>
        <taxon>Bacillaceae</taxon>
        <taxon>Amphibacillus</taxon>
    </lineage>
</organism>
<feature type="domain" description="CheW-like" evidence="1">
    <location>
        <begin position="8"/>
        <end position="148"/>
    </location>
</feature>
<evidence type="ECO:0000313" key="2">
    <source>
        <dbReference type="EMBL" id="GAA4059944.1"/>
    </source>
</evidence>
<dbReference type="PANTHER" id="PTHR22617:SF23">
    <property type="entry name" value="CHEMOTAXIS PROTEIN CHEW"/>
    <property type="match status" value="1"/>
</dbReference>
<dbReference type="SUPFAM" id="SSF50341">
    <property type="entry name" value="CheW-like"/>
    <property type="match status" value="1"/>
</dbReference>
<dbReference type="InterPro" id="IPR036061">
    <property type="entry name" value="CheW-like_dom_sf"/>
</dbReference>
<gene>
    <name evidence="2" type="ORF">GCM10022410_03830</name>
</gene>
<dbReference type="RefSeq" id="WP_344909784.1">
    <property type="nucleotide sequence ID" value="NZ_BAABDL010000017.1"/>
</dbReference>
<dbReference type="Gene3D" id="2.30.30.40">
    <property type="entry name" value="SH3 Domains"/>
    <property type="match status" value="1"/>
</dbReference>
<proteinExistence type="predicted"/>
<dbReference type="Gene3D" id="2.40.50.180">
    <property type="entry name" value="CheA-289, Domain 4"/>
    <property type="match status" value="1"/>
</dbReference>
<dbReference type="Pfam" id="PF01584">
    <property type="entry name" value="CheW"/>
    <property type="match status" value="1"/>
</dbReference>
<protein>
    <submittedName>
        <fullName evidence="2">Chemotaxis protein CheW</fullName>
    </submittedName>
</protein>
<evidence type="ECO:0000259" key="1">
    <source>
        <dbReference type="PROSITE" id="PS50851"/>
    </source>
</evidence>
<comment type="caution">
    <text evidence="2">The sequence shown here is derived from an EMBL/GenBank/DDBJ whole genome shotgun (WGS) entry which is preliminary data.</text>
</comment>
<dbReference type="PANTHER" id="PTHR22617">
    <property type="entry name" value="CHEMOTAXIS SENSOR HISTIDINE KINASE-RELATED"/>
    <property type="match status" value="1"/>
</dbReference>
<dbReference type="Proteomes" id="UP001501734">
    <property type="component" value="Unassembled WGS sequence"/>
</dbReference>
<name>A0ABP7V633_9BACI</name>
<keyword evidence="3" id="KW-1185">Reference proteome</keyword>
<dbReference type="InterPro" id="IPR039315">
    <property type="entry name" value="CheW"/>
</dbReference>